<feature type="compositionally biased region" description="Pro residues" evidence="8">
    <location>
        <begin position="472"/>
        <end position="495"/>
    </location>
</feature>
<feature type="binding site" evidence="7">
    <location>
        <position position="39"/>
    </location>
    <ligand>
        <name>ATP</name>
        <dbReference type="ChEBI" id="CHEBI:30616"/>
    </ligand>
</feature>
<comment type="caution">
    <text evidence="11">The sequence shown here is derived from an EMBL/GenBank/DDBJ whole genome shotgun (WGS) entry which is preliminary data.</text>
</comment>
<name>A0ABX1J816_9PSEU</name>
<sequence>MQGTLLAGRYRLRSRLGAGAMGVVWLAQDERLQRPVAVKQLWPGPDDTEESRQRVMREGRIAARLRHPHVITVHDVAEHNGQPALVMEYLPSRSLAAVVAEDGPLEPAKVARIGVQAAAALAAAHAAGVVHRDVKPGNLLVGDDGTVKIADFGISHATGDVTVTRTGVVAGTPAFLSPEVAQGEQPTQDSDVFSLGAALYAAVEGEPPFGEDEGNAIAVLHRVAAGEFPPPQRAGALAPVLTAMLRPDPATRPTAVQLTSALQAVVDEVPVPPDTLSPRDGRTQPVATPSSLTVPVTPVGRRKNATRLTAAPTPDRRRSALRYVLPGAAILVAVAAVAILISIMTASPRGGSISTPSAAGDAAALDAQTLTDTVSGYYALLPAQADAAWTRLGPGPQAQGQSTYRAFWSTVSALTVTAPPQVSGTNTVTVGIAMTLANGSTVTETHELTLMASAPSPLINSDKVLTSDTSTAPPPPPTTTQAPQPPVVNAPPPANPQTSHTKSGPGKHGHG</sequence>
<evidence type="ECO:0000256" key="4">
    <source>
        <dbReference type="ARBA" id="ARBA00022741"/>
    </source>
</evidence>
<reference evidence="11 12" key="1">
    <citation type="submission" date="2020-04" db="EMBL/GenBank/DDBJ databases">
        <title>Novel species.</title>
        <authorList>
            <person name="Teo W.F.A."/>
            <person name="Lipun K."/>
            <person name="Srisuk N."/>
            <person name="Duangmal K."/>
        </authorList>
    </citation>
    <scope>NUCLEOTIDE SEQUENCE [LARGE SCALE GENOMIC DNA]</scope>
    <source>
        <strain evidence="11 12">K13G38</strain>
    </source>
</reference>
<dbReference type="CDD" id="cd14014">
    <property type="entry name" value="STKc_PknB_like"/>
    <property type="match status" value="1"/>
</dbReference>
<dbReference type="EMBL" id="JAAXLS010000009">
    <property type="protein sequence ID" value="NKQ54490.1"/>
    <property type="molecule type" value="Genomic_DNA"/>
</dbReference>
<keyword evidence="9" id="KW-0812">Transmembrane</keyword>
<evidence type="ECO:0000256" key="3">
    <source>
        <dbReference type="ARBA" id="ARBA00022679"/>
    </source>
</evidence>
<dbReference type="SUPFAM" id="SSF56112">
    <property type="entry name" value="Protein kinase-like (PK-like)"/>
    <property type="match status" value="1"/>
</dbReference>
<dbReference type="Proteomes" id="UP000715441">
    <property type="component" value="Unassembled WGS sequence"/>
</dbReference>
<evidence type="ECO:0000256" key="8">
    <source>
        <dbReference type="SAM" id="MobiDB-lite"/>
    </source>
</evidence>
<dbReference type="PANTHER" id="PTHR43289">
    <property type="entry name" value="MITOGEN-ACTIVATED PROTEIN KINASE KINASE KINASE 20-RELATED"/>
    <property type="match status" value="1"/>
</dbReference>
<evidence type="ECO:0000256" key="6">
    <source>
        <dbReference type="ARBA" id="ARBA00022840"/>
    </source>
</evidence>
<feature type="transmembrane region" description="Helical" evidence="9">
    <location>
        <begin position="323"/>
        <end position="344"/>
    </location>
</feature>
<feature type="domain" description="Protein kinase" evidence="10">
    <location>
        <begin position="10"/>
        <end position="266"/>
    </location>
</feature>
<dbReference type="PANTHER" id="PTHR43289:SF6">
    <property type="entry name" value="SERINE_THREONINE-PROTEIN KINASE NEKL-3"/>
    <property type="match status" value="1"/>
</dbReference>
<keyword evidence="6 7" id="KW-0067">ATP-binding</keyword>
<gene>
    <name evidence="11" type="ORF">HFP15_16540</name>
</gene>
<dbReference type="PROSITE" id="PS00107">
    <property type="entry name" value="PROTEIN_KINASE_ATP"/>
    <property type="match status" value="1"/>
</dbReference>
<evidence type="ECO:0000256" key="1">
    <source>
        <dbReference type="ARBA" id="ARBA00012513"/>
    </source>
</evidence>
<organism evidence="11 12">
    <name type="scientific">Amycolatopsis acididurans</name>
    <dbReference type="NCBI Taxonomy" id="2724524"/>
    <lineage>
        <taxon>Bacteria</taxon>
        <taxon>Bacillati</taxon>
        <taxon>Actinomycetota</taxon>
        <taxon>Actinomycetes</taxon>
        <taxon>Pseudonocardiales</taxon>
        <taxon>Pseudonocardiaceae</taxon>
        <taxon>Amycolatopsis</taxon>
    </lineage>
</organism>
<feature type="region of interest" description="Disordered" evidence="8">
    <location>
        <begin position="272"/>
        <end position="297"/>
    </location>
</feature>
<dbReference type="InterPro" id="IPR011009">
    <property type="entry name" value="Kinase-like_dom_sf"/>
</dbReference>
<keyword evidence="9" id="KW-0472">Membrane</keyword>
<proteinExistence type="predicted"/>
<feature type="compositionally biased region" description="Polar residues" evidence="8">
    <location>
        <begin position="285"/>
        <end position="294"/>
    </location>
</feature>
<keyword evidence="2 11" id="KW-0723">Serine/threonine-protein kinase</keyword>
<evidence type="ECO:0000256" key="5">
    <source>
        <dbReference type="ARBA" id="ARBA00022777"/>
    </source>
</evidence>
<keyword evidence="4 7" id="KW-0547">Nucleotide-binding</keyword>
<dbReference type="SMART" id="SM00220">
    <property type="entry name" value="S_TKc"/>
    <property type="match status" value="1"/>
</dbReference>
<feature type="region of interest" description="Disordered" evidence="8">
    <location>
        <begin position="459"/>
        <end position="511"/>
    </location>
</feature>
<keyword evidence="3" id="KW-0808">Transferase</keyword>
<dbReference type="Gene3D" id="3.30.200.20">
    <property type="entry name" value="Phosphorylase Kinase, domain 1"/>
    <property type="match status" value="1"/>
</dbReference>
<evidence type="ECO:0000256" key="9">
    <source>
        <dbReference type="SAM" id="Phobius"/>
    </source>
</evidence>
<evidence type="ECO:0000313" key="12">
    <source>
        <dbReference type="Proteomes" id="UP000715441"/>
    </source>
</evidence>
<dbReference type="Pfam" id="PF00069">
    <property type="entry name" value="Pkinase"/>
    <property type="match status" value="1"/>
</dbReference>
<evidence type="ECO:0000259" key="10">
    <source>
        <dbReference type="PROSITE" id="PS50011"/>
    </source>
</evidence>
<evidence type="ECO:0000313" key="11">
    <source>
        <dbReference type="EMBL" id="NKQ54490.1"/>
    </source>
</evidence>
<evidence type="ECO:0000256" key="7">
    <source>
        <dbReference type="PROSITE-ProRule" id="PRU10141"/>
    </source>
</evidence>
<accession>A0ABX1J816</accession>
<dbReference type="Gene3D" id="1.10.510.10">
    <property type="entry name" value="Transferase(Phosphotransferase) domain 1"/>
    <property type="match status" value="1"/>
</dbReference>
<dbReference type="InterPro" id="IPR008271">
    <property type="entry name" value="Ser/Thr_kinase_AS"/>
</dbReference>
<keyword evidence="9" id="KW-1133">Transmembrane helix</keyword>
<protein>
    <recommendedName>
        <fullName evidence="1">non-specific serine/threonine protein kinase</fullName>
        <ecNumber evidence="1">2.7.11.1</ecNumber>
    </recommendedName>
</protein>
<keyword evidence="5 11" id="KW-0418">Kinase</keyword>
<dbReference type="PROSITE" id="PS50011">
    <property type="entry name" value="PROTEIN_KINASE_DOM"/>
    <property type="match status" value="1"/>
</dbReference>
<dbReference type="EC" id="2.7.11.1" evidence="1"/>
<keyword evidence="12" id="KW-1185">Reference proteome</keyword>
<dbReference type="GO" id="GO:0004674">
    <property type="term" value="F:protein serine/threonine kinase activity"/>
    <property type="evidence" value="ECO:0007669"/>
    <property type="project" value="UniProtKB-KW"/>
</dbReference>
<dbReference type="PROSITE" id="PS00108">
    <property type="entry name" value="PROTEIN_KINASE_ST"/>
    <property type="match status" value="1"/>
</dbReference>
<dbReference type="InterPro" id="IPR017441">
    <property type="entry name" value="Protein_kinase_ATP_BS"/>
</dbReference>
<dbReference type="InterPro" id="IPR000719">
    <property type="entry name" value="Prot_kinase_dom"/>
</dbReference>
<evidence type="ECO:0000256" key="2">
    <source>
        <dbReference type="ARBA" id="ARBA00022527"/>
    </source>
</evidence>